<proteinExistence type="predicted"/>
<feature type="transmembrane region" description="Helical" evidence="1">
    <location>
        <begin position="84"/>
        <end position="104"/>
    </location>
</feature>
<evidence type="ECO:0000313" key="3">
    <source>
        <dbReference type="Proteomes" id="UP000468901"/>
    </source>
</evidence>
<name>A0A6N6VMB1_9HYPH</name>
<keyword evidence="3" id="KW-1185">Reference proteome</keyword>
<keyword evidence="1" id="KW-1133">Transmembrane helix</keyword>
<evidence type="ECO:0000256" key="1">
    <source>
        <dbReference type="SAM" id="Phobius"/>
    </source>
</evidence>
<feature type="transmembrane region" description="Helical" evidence="1">
    <location>
        <begin position="110"/>
        <end position="130"/>
    </location>
</feature>
<organism evidence="2 3">
    <name type="scientific">Parvibaculum sedimenti</name>
    <dbReference type="NCBI Taxonomy" id="2608632"/>
    <lineage>
        <taxon>Bacteria</taxon>
        <taxon>Pseudomonadati</taxon>
        <taxon>Pseudomonadota</taxon>
        <taxon>Alphaproteobacteria</taxon>
        <taxon>Hyphomicrobiales</taxon>
        <taxon>Parvibaculaceae</taxon>
        <taxon>Parvibaculum</taxon>
    </lineage>
</organism>
<gene>
    <name evidence="2" type="ORF">F2P47_03715</name>
</gene>
<sequence>MSDVTSEAPTRRSRFLGGVAPFVSAWLLAFAADGVLSTLDDLSMGLGAFHGLTLLREIVAAIVLAFAVFVALILVFVPQVPKRIFVLPAVYAFWANLWGWPLAATAGQPLSSLPLDFIQIALAALALYQVRKLSGRFLLRATDLPVKTHLVRRTFIALGVVFLGLLVAMPIVGAKLVASAVEEHTGGYIDFTSKGIEAHESVFTKDGKTVRLIGMIHIGEGRFYRDLFASFPSDALVLVEGVSDEKGLLKGKFSYNHIAGALGLAEQSGIQAEWMAKKAGETAQKPAADAAVPQVSNVIRADIDISDFSAKTVDFLREVGELYSAPSIWVAWRRIQSMSDRYTDKDVSAIYVELIDKRNAKLISTFDKNAGGCATVVIPWGAEHMPGIEKALRARGYVFQSRHALNVVEYAALF</sequence>
<dbReference type="RefSeq" id="WP_152214828.1">
    <property type="nucleotide sequence ID" value="NZ_WESC01000003.1"/>
</dbReference>
<keyword evidence="1" id="KW-0472">Membrane</keyword>
<dbReference type="EMBL" id="WESC01000003">
    <property type="protein sequence ID" value="KAB7741525.1"/>
    <property type="molecule type" value="Genomic_DNA"/>
</dbReference>
<keyword evidence="1" id="KW-0812">Transmembrane</keyword>
<accession>A0A6N6VMB1</accession>
<dbReference type="AlphaFoldDB" id="A0A6N6VMB1"/>
<feature type="transmembrane region" description="Helical" evidence="1">
    <location>
        <begin position="150"/>
        <end position="172"/>
    </location>
</feature>
<feature type="transmembrane region" description="Helical" evidence="1">
    <location>
        <begin position="15"/>
        <end position="38"/>
    </location>
</feature>
<protein>
    <submittedName>
        <fullName evidence="2">Uncharacterized protein</fullName>
    </submittedName>
</protein>
<comment type="caution">
    <text evidence="2">The sequence shown here is derived from an EMBL/GenBank/DDBJ whole genome shotgun (WGS) entry which is preliminary data.</text>
</comment>
<feature type="transmembrane region" description="Helical" evidence="1">
    <location>
        <begin position="58"/>
        <end position="77"/>
    </location>
</feature>
<evidence type="ECO:0000313" key="2">
    <source>
        <dbReference type="EMBL" id="KAB7741525.1"/>
    </source>
</evidence>
<reference evidence="2 3" key="1">
    <citation type="submission" date="2019-09" db="EMBL/GenBank/DDBJ databases">
        <title>Parvibaculum sedimenti sp. nov., isolated from sediment.</title>
        <authorList>
            <person name="Wang Y."/>
        </authorList>
    </citation>
    <scope>NUCLEOTIDE SEQUENCE [LARGE SCALE GENOMIC DNA]</scope>
    <source>
        <strain evidence="2 3">HXT-9</strain>
    </source>
</reference>
<dbReference type="Proteomes" id="UP000468901">
    <property type="component" value="Unassembled WGS sequence"/>
</dbReference>